<protein>
    <recommendedName>
        <fullName evidence="2">Rad50/SbcC-type AAA domain-containing protein</fullName>
    </recommendedName>
</protein>
<feature type="coiled-coil region" evidence="1">
    <location>
        <begin position="192"/>
        <end position="259"/>
    </location>
</feature>
<dbReference type="SUPFAM" id="SSF52540">
    <property type="entry name" value="P-loop containing nucleoside triphosphate hydrolases"/>
    <property type="match status" value="1"/>
</dbReference>
<keyword evidence="4" id="KW-1185">Reference proteome</keyword>
<dbReference type="InterPro" id="IPR027417">
    <property type="entry name" value="P-loop_NTPase"/>
</dbReference>
<keyword evidence="1" id="KW-0175">Coiled coil</keyword>
<dbReference type="Proteomes" id="UP001348492">
    <property type="component" value="Chromosome"/>
</dbReference>
<dbReference type="Pfam" id="PF13476">
    <property type="entry name" value="AAA_23"/>
    <property type="match status" value="1"/>
</dbReference>
<dbReference type="Gene3D" id="3.40.50.300">
    <property type="entry name" value="P-loop containing nucleotide triphosphate hydrolases"/>
    <property type="match status" value="1"/>
</dbReference>
<reference evidence="3 4" key="1">
    <citation type="journal article" date="2023" name="PLoS ONE">
        <title>Genome-based metabolic and phylogenomic analysis of three Terrisporobacter species.</title>
        <authorList>
            <person name="Boer T."/>
            <person name="Bengelsdorf F.R."/>
            <person name="Bomeke M."/>
            <person name="Daniel R."/>
            <person name="Poehlein A."/>
        </authorList>
    </citation>
    <scope>NUCLEOTIDE SEQUENCE [LARGE SCALE GENOMIC DNA]</scope>
    <source>
        <strain evidence="3 4">DSM 1288</strain>
    </source>
</reference>
<evidence type="ECO:0000313" key="3">
    <source>
        <dbReference type="EMBL" id="WWD84160.1"/>
    </source>
</evidence>
<dbReference type="RefSeq" id="WP_018592584.1">
    <property type="nucleotide sequence ID" value="NZ_CP117523.1"/>
</dbReference>
<feature type="coiled-coil region" evidence="1">
    <location>
        <begin position="421"/>
        <end position="534"/>
    </location>
</feature>
<feature type="coiled-coil region" evidence="1">
    <location>
        <begin position="289"/>
        <end position="351"/>
    </location>
</feature>
<name>A0ABZ2EW43_9FIRM</name>
<organism evidence="3 4">
    <name type="scientific">Terrisporobacter glycolicus ATCC 14880 = DSM 1288</name>
    <dbReference type="NCBI Taxonomy" id="1121315"/>
    <lineage>
        <taxon>Bacteria</taxon>
        <taxon>Bacillati</taxon>
        <taxon>Bacillota</taxon>
        <taxon>Clostridia</taxon>
        <taxon>Peptostreptococcales</taxon>
        <taxon>Peptostreptococcaceae</taxon>
        <taxon>Terrisporobacter</taxon>
    </lineage>
</organism>
<evidence type="ECO:0000259" key="2">
    <source>
        <dbReference type="Pfam" id="PF13476"/>
    </source>
</evidence>
<dbReference type="EMBL" id="CP117523">
    <property type="protein sequence ID" value="WWD84160.1"/>
    <property type="molecule type" value="Genomic_DNA"/>
</dbReference>
<gene>
    <name evidence="3" type="ORF">TEGL_25830</name>
</gene>
<evidence type="ECO:0000313" key="4">
    <source>
        <dbReference type="Proteomes" id="UP001348492"/>
    </source>
</evidence>
<proteinExistence type="predicted"/>
<evidence type="ECO:0000256" key="1">
    <source>
        <dbReference type="SAM" id="Coils"/>
    </source>
</evidence>
<accession>A0ABZ2EW43</accession>
<sequence>MKTITLNKLEINNFKGISNLSIDFAKVTNIKGENALGKTSIFDAFTWLLFDKDSKDRKDFDVRPLDANNNIIRGLNPHVVAYLSIDSKEIKLTKTLKEKWSRAKSESERKFTGNETLYEINDVPVKKSEYTKKISEIVDEKQFKLLTNPYLFSNLNWKEARAIILEIAGDVSIDQVFAINKDLKAIEDDLKKDDVENILKSKNASIKKLKEEKKSIPYKIEEANNSIQEIDFAEIESEIESKENQVKDIDKQLSDVTEASKQQLIKNKEIMAEIQLNNTKIQNYKNDAYKITEQKKQELYSKKESLRKKLYSLESIKNKESYEVDNLRKTYDRLEKEIKAAKQEWKDEKSKDICLDGILTECPTCKRPFESAAIENKKQEMLENFNSNKAKKMKEIGELGKSKTKELEEINKTIGDKLSCIENCSTEIVKFKNDIEEVEKEIEDIKPSIPIITQENIEKLEVKNIELENLLNNTSSNNNVTNYTEEKDKLNSELKALYSKLAVKELNAKTLARVEDLKEQEKELGTEIARQEKIVMLCEEFIKTRVDLLEANTNCKFKKVKFKFTKENINGNVEETCQPTIDGVPFKNANTASQINAGLDIINTLSEFYEASVPVFIDNRESINQLIDISSQVINLIVTQDNPMIIEALEEAKGEN</sequence>
<dbReference type="InterPro" id="IPR038729">
    <property type="entry name" value="Rad50/SbcC_AAA"/>
</dbReference>
<feature type="domain" description="Rad50/SbcC-type AAA" evidence="2">
    <location>
        <begin position="8"/>
        <end position="217"/>
    </location>
</feature>